<keyword evidence="4" id="KW-1185">Reference proteome</keyword>
<evidence type="ECO:0000256" key="2">
    <source>
        <dbReference type="SAM" id="SignalP"/>
    </source>
</evidence>
<dbReference type="PANTHER" id="PTHR30203">
    <property type="entry name" value="OUTER MEMBRANE CATION EFFLUX PROTEIN"/>
    <property type="match status" value="1"/>
</dbReference>
<dbReference type="RefSeq" id="WP_294234264.1">
    <property type="nucleotide sequence ID" value="NZ_BAABIA010000004.1"/>
</dbReference>
<organism evidence="3 4">
    <name type="scientific">Prosthecobacter algae</name>
    <dbReference type="NCBI Taxonomy" id="1144682"/>
    <lineage>
        <taxon>Bacteria</taxon>
        <taxon>Pseudomonadati</taxon>
        <taxon>Verrucomicrobiota</taxon>
        <taxon>Verrucomicrobiia</taxon>
        <taxon>Verrucomicrobiales</taxon>
        <taxon>Verrucomicrobiaceae</taxon>
        <taxon>Prosthecobacter</taxon>
    </lineage>
</organism>
<accession>A0ABP9P5G5</accession>
<reference evidence="4" key="1">
    <citation type="journal article" date="2019" name="Int. J. Syst. Evol. Microbiol.">
        <title>The Global Catalogue of Microorganisms (GCM) 10K type strain sequencing project: providing services to taxonomists for standard genome sequencing and annotation.</title>
        <authorList>
            <consortium name="The Broad Institute Genomics Platform"/>
            <consortium name="The Broad Institute Genome Sequencing Center for Infectious Disease"/>
            <person name="Wu L."/>
            <person name="Ma J."/>
        </authorList>
    </citation>
    <scope>NUCLEOTIDE SEQUENCE [LARGE SCALE GENOMIC DNA]</scope>
    <source>
        <strain evidence="4">JCM 18053</strain>
    </source>
</reference>
<dbReference type="PANTHER" id="PTHR30203:SF24">
    <property type="entry name" value="BLR4935 PROTEIN"/>
    <property type="match status" value="1"/>
</dbReference>
<evidence type="ECO:0000313" key="3">
    <source>
        <dbReference type="EMBL" id="GAA5141141.1"/>
    </source>
</evidence>
<evidence type="ECO:0000313" key="4">
    <source>
        <dbReference type="Proteomes" id="UP001499852"/>
    </source>
</evidence>
<proteinExistence type="inferred from homology"/>
<comment type="caution">
    <text evidence="3">The sequence shown here is derived from an EMBL/GenBank/DDBJ whole genome shotgun (WGS) entry which is preliminary data.</text>
</comment>
<gene>
    <name evidence="3" type="ORF">GCM10023213_24890</name>
</gene>
<comment type="similarity">
    <text evidence="1">Belongs to the outer membrane factor (OMF) (TC 1.B.17) family.</text>
</comment>
<dbReference type="Gene3D" id="1.20.1600.10">
    <property type="entry name" value="Outer membrane efflux proteins (OEP)"/>
    <property type="match status" value="1"/>
</dbReference>
<dbReference type="InterPro" id="IPR003423">
    <property type="entry name" value="OMP_efflux"/>
</dbReference>
<keyword evidence="2" id="KW-0732">Signal</keyword>
<sequence>MKTTSSLSALALSLAAALAAQAADSTPATPALIQRLAKEAAATHPSVQAAAARTQAATSAIGSIRLWEDPQLGLGTLFASNMNRQGQGDIAVGVDQMLPRRGLYRAEKSRATAEQLAQAAMQKQIANELGLMVAQATLELALSDEVIRLQAENVAWLETIVKTAEERAKNPDASATETLRLESELAVKQQVLASARRQRGQFATTLNLLLGRAADAPWPSLSLPAQAQDHASATALKVRLERDNPALASLRHQIEAAQAETMAAREKRKPAFSMGLQVNTYSQGTLQDTMAMLNFKMTLPWFNRKAYEADIARADQLHEAAQGDLAAQQRTLYTQLSVFITEARNNQQLVNAYVTEVVPKSEKTVESLQNAWVSSKATLLDVLDARRALLEAHMEHQRALATWQVALQNLTALTGGFAQPSRP</sequence>
<dbReference type="InterPro" id="IPR010131">
    <property type="entry name" value="MdtP/NodT-like"/>
</dbReference>
<protein>
    <recommendedName>
        <fullName evidence="5">Outer membrane protein TolC</fullName>
    </recommendedName>
</protein>
<dbReference type="Proteomes" id="UP001499852">
    <property type="component" value="Unassembled WGS sequence"/>
</dbReference>
<dbReference type="EMBL" id="BAABIA010000004">
    <property type="protein sequence ID" value="GAA5141141.1"/>
    <property type="molecule type" value="Genomic_DNA"/>
</dbReference>
<dbReference type="SUPFAM" id="SSF56954">
    <property type="entry name" value="Outer membrane efflux proteins (OEP)"/>
    <property type="match status" value="1"/>
</dbReference>
<feature type="signal peptide" evidence="2">
    <location>
        <begin position="1"/>
        <end position="22"/>
    </location>
</feature>
<feature type="chain" id="PRO_5046807357" description="Outer membrane protein TolC" evidence="2">
    <location>
        <begin position="23"/>
        <end position="423"/>
    </location>
</feature>
<evidence type="ECO:0008006" key="5">
    <source>
        <dbReference type="Google" id="ProtNLM"/>
    </source>
</evidence>
<dbReference type="Pfam" id="PF02321">
    <property type="entry name" value="OEP"/>
    <property type="match status" value="2"/>
</dbReference>
<evidence type="ECO:0000256" key="1">
    <source>
        <dbReference type="ARBA" id="ARBA00007613"/>
    </source>
</evidence>
<name>A0ABP9P5G5_9BACT</name>